<dbReference type="GO" id="GO:0005737">
    <property type="term" value="C:cytoplasm"/>
    <property type="evidence" value="ECO:0000318"/>
    <property type="project" value="GO_Central"/>
</dbReference>
<dbReference type="Proteomes" id="UP000000559">
    <property type="component" value="Chromosome 2"/>
</dbReference>
<dbReference type="InterPro" id="IPR043162">
    <property type="entry name" value="DOCK_C_lobe_C"/>
</dbReference>
<reference evidence="5 6" key="2">
    <citation type="journal article" date="2007" name="Genome Biol.">
        <title>Assembly of the Candida albicans genome into sixteen supercontigs aligned on the eight chromosomes.</title>
        <authorList>
            <person name="van het Hoog M."/>
            <person name="Rast T.J."/>
            <person name="Martchenko M."/>
            <person name="Grindle S."/>
            <person name="Dignard D."/>
            <person name="Hogues H."/>
            <person name="Cuomo C."/>
            <person name="Berriman M."/>
            <person name="Scherer S."/>
            <person name="Magee B.B."/>
            <person name="Whiteway M."/>
            <person name="Chibana H."/>
            <person name="Nantel A."/>
            <person name="Magee P.T."/>
        </authorList>
    </citation>
    <scope>GENOME REANNOTATION</scope>
    <source>
        <strain evidence="6">SC5314 / ATCC MYA-2876</strain>
    </source>
</reference>
<evidence type="ECO:0000313" key="4">
    <source>
        <dbReference type="CGD" id="CAL0000201528"/>
    </source>
</evidence>
<dbReference type="GO" id="GO:0036180">
    <property type="term" value="P:filamentous growth of a population of unicellular organisms in response to biotic stimulus"/>
    <property type="evidence" value="ECO:0000315"/>
    <property type="project" value="CGD"/>
</dbReference>
<feature type="compositionally biased region" description="Polar residues" evidence="2">
    <location>
        <begin position="1709"/>
        <end position="1719"/>
    </location>
</feature>
<dbReference type="GO" id="GO:0009267">
    <property type="term" value="P:cellular response to starvation"/>
    <property type="evidence" value="ECO:0000315"/>
    <property type="project" value="CGD"/>
</dbReference>
<dbReference type="PROSITE" id="PS51651">
    <property type="entry name" value="DOCKER"/>
    <property type="match status" value="1"/>
</dbReference>
<dbReference type="VEuPathDB" id="FungiDB:C2_04040C_A"/>
<dbReference type="GO" id="GO:0007264">
    <property type="term" value="P:small GTPase-mediated signal transduction"/>
    <property type="evidence" value="ECO:0007669"/>
    <property type="project" value="InterPro"/>
</dbReference>
<reference evidence="5 6" key="3">
    <citation type="journal article" date="2013" name="Genome Biol.">
        <title>Assembly of a phased diploid Candida albicans genome facilitates allele-specific measurements and provides a simple model for repeat and indel structure.</title>
        <authorList>
            <person name="Muzzey D."/>
            <person name="Schwartz K."/>
            <person name="Weissman J.S."/>
            <person name="Sherlock G."/>
        </authorList>
    </citation>
    <scope>NUCLEOTIDE SEQUENCE [LARGE SCALE GENOMIC DNA]</scope>
    <source>
        <strain evidence="6">SC5314 / ATCC MYA-2876</strain>
    </source>
</reference>
<dbReference type="OrthoDB" id="18896at2759"/>
<dbReference type="GeneID" id="3637384"/>
<dbReference type="PANTHER" id="PTHR45653:SF10">
    <property type="entry name" value="MYOBLAST CITY, ISOFORM B"/>
    <property type="match status" value="1"/>
</dbReference>
<dbReference type="CGD" id="CAL0000201528">
    <property type="gene designation" value="DCK2"/>
</dbReference>
<feature type="domain" description="DOCKER" evidence="3">
    <location>
        <begin position="1300"/>
        <end position="1689"/>
    </location>
</feature>
<dbReference type="GO" id="GO:0031267">
    <property type="term" value="F:small GTPase binding"/>
    <property type="evidence" value="ECO:0000318"/>
    <property type="project" value="GO_Central"/>
</dbReference>
<organism evidence="5 6">
    <name type="scientific">Candida albicans (strain SC5314 / ATCC MYA-2876)</name>
    <name type="common">Yeast</name>
    <dbReference type="NCBI Taxonomy" id="237561"/>
    <lineage>
        <taxon>Eukaryota</taxon>
        <taxon>Fungi</taxon>
        <taxon>Dikarya</taxon>
        <taxon>Ascomycota</taxon>
        <taxon>Saccharomycotina</taxon>
        <taxon>Pichiomycetes</taxon>
        <taxon>Debaryomycetaceae</taxon>
        <taxon>Candida/Lodderomyces clade</taxon>
        <taxon>Candida</taxon>
    </lineage>
</organism>
<dbReference type="eggNOG" id="KOG1998">
    <property type="taxonomic scope" value="Eukaryota"/>
</dbReference>
<dbReference type="GO" id="GO:0005085">
    <property type="term" value="F:guanyl-nucleotide exchange factor activity"/>
    <property type="evidence" value="ECO:0000318"/>
    <property type="project" value="GO_Central"/>
</dbReference>
<evidence type="ECO:0000313" key="6">
    <source>
        <dbReference type="Proteomes" id="UP000000559"/>
    </source>
</evidence>
<dbReference type="KEGG" id="cal:CAALFM_C204040CA"/>
<keyword evidence="6" id="KW-1185">Reference proteome</keyword>
<reference evidence="5 6" key="1">
    <citation type="journal article" date="2004" name="Proc. Natl. Acad. Sci. U.S.A.">
        <title>The diploid genome sequence of Candida albicans.</title>
        <authorList>
            <person name="Jones T."/>
            <person name="Federspiel N.A."/>
            <person name="Chibana H."/>
            <person name="Dungan J."/>
            <person name="Kalman S."/>
            <person name="Magee B.B."/>
            <person name="Newport G."/>
            <person name="Thorstenson Y.R."/>
            <person name="Agabian N."/>
            <person name="Magee P.T."/>
            <person name="Davis R.W."/>
            <person name="Scherer S."/>
        </authorList>
    </citation>
    <scope>NUCLEOTIDE SEQUENCE [LARGE SCALE GENOMIC DNA]</scope>
    <source>
        <strain evidence="6">SC5314 / ATCC MYA-2876</strain>
    </source>
</reference>
<dbReference type="InterPro" id="IPR057500">
    <property type="entry name" value="C2_DCK1_4th"/>
</dbReference>
<dbReference type="RefSeq" id="XP_720940.2">
    <property type="nucleotide sequence ID" value="XM_715847.2"/>
</dbReference>
<evidence type="ECO:0000256" key="1">
    <source>
        <dbReference type="PROSITE-ProRule" id="PRU00984"/>
    </source>
</evidence>
<evidence type="ECO:0000256" key="2">
    <source>
        <dbReference type="SAM" id="MobiDB-lite"/>
    </source>
</evidence>
<dbReference type="GO" id="GO:0036170">
    <property type="term" value="P:filamentous growth of a population of unicellular organisms in response to starvation"/>
    <property type="evidence" value="ECO:0000315"/>
    <property type="project" value="CGD"/>
</dbReference>
<dbReference type="CDD" id="cd11684">
    <property type="entry name" value="DHR2_DOCK"/>
    <property type="match status" value="1"/>
</dbReference>
<proteinExistence type="inferred from homology"/>
<protein>
    <submittedName>
        <fullName evidence="5">Dck2p</fullName>
    </submittedName>
</protein>
<dbReference type="InterPro" id="IPR046773">
    <property type="entry name" value="DOCKER_Lobe_C"/>
</dbReference>
<dbReference type="Gene3D" id="1.25.40.410">
    <property type="match status" value="1"/>
</dbReference>
<dbReference type="InterPro" id="IPR026791">
    <property type="entry name" value="DOCK"/>
</dbReference>
<comment type="similarity">
    <text evidence="1">Belongs to the DOCK family.</text>
</comment>
<evidence type="ECO:0000313" key="5">
    <source>
        <dbReference type="EMBL" id="AOW27431.1"/>
    </source>
</evidence>
<dbReference type="InParanoid" id="A0A1D8PH14"/>
<dbReference type="Pfam" id="PF25338">
    <property type="entry name" value="C2_DCK_4th"/>
    <property type="match status" value="1"/>
</dbReference>
<dbReference type="Pfam" id="PF20421">
    <property type="entry name" value="DHR-2_Lobe_C"/>
    <property type="match status" value="1"/>
</dbReference>
<evidence type="ECO:0000259" key="3">
    <source>
        <dbReference type="PROSITE" id="PS51651"/>
    </source>
</evidence>
<dbReference type="GO" id="GO:0005886">
    <property type="term" value="C:plasma membrane"/>
    <property type="evidence" value="ECO:0000318"/>
    <property type="project" value="GO_Central"/>
</dbReference>
<sequence>MTWTPTSCFLKGVVIKPFKPKNKRLSSPESENLPLKNLYPGDQVYVFETNNSKWGRGYVIHPSIGNDLKVISIRLNEVDQSSVVFPMNRIKIIDNIDFCKITNEVSSETENDKPNTPKFPRDNNQQYLSIKNQIGCAVNELNGLVFASYACGEINVFNQLKNVYLKLYDYYLRYIHNLFNEIETIETITKLLNEVTKILARVPYKPSLSSSSMIWSEVASKYCYMLARDKSNGEILNLGNSIPPTIAKAQEELILTNNNSVNIPTQSQLTLAPHNFKEYKNSHLLVNITDVQGDSSTQSTGLHNLFLHVYLRNETKRLTEPFVFKTKSIDDLQKVETISSILFRNLPEDQFDQNVFMVFVLTEEISLMRRKTFANLKYIKKGVAAGVINISKVFTQNQPNFHFDIKLFGAPLGGGGKKSSKSSFSWGVLVDKLIRGNIEGLVASSPIVQQVSASVKLIKHSPFGLSTKTKFSKKHSNLPITMIKPMFFDPFTETTERLYILLGQLALKKKKNSTDLYSVEISAPNNETIKFSQATNQREKKIWQLVGVTSNECFGEFIKIDNISLKNKNKKLPIDDYLQLTVYINGVLSGQGHLHYKSGNKLVEYRSKPHAVEIFSTSKGNQIASIEVSSTYVGKLFNSEVTIDNILEYESLYHSGTPGIDGLSSSLELFQKVKKKHLIRRFPELLTSLFGIIIISGADTDSNNLQNLQENTFKAIVFLLNSVLFKPQQHGHFLQCFEDIFINQPRIAVFLWTKLREIYYRGETIWDSYSKSVAKVQEILIRFATKSIQGSWEFEEYNETVVQSYRAMAHFLSMKSSLLIEDQINLLGIVDLMLTNTMYFDKRVVLNWYETFIDAIRLRSFGGHEKLMEDQEHKIQISKLLLILRVLGTELNRDKDTRSTVLLKSIEWAVEGFPDVTDIESVRLACSILNKCCTVIYELLVEGETDIIEVCHFLFKLLPALSRTFLKYSHIGNSAQQKSFGTQLFPQVYPFETVAIDQSFTDVGFCEVLVELAVVIGFIARIDKEIAVDNDDRTLHLADLYSRDDMYTVIIAVNEICKYEYFPSHNWLSLQAIIAESSLCVLELLSPVIFQKYIMGISLDINLCGEFLSTLLKLAILDTVASEGLPVLARAASTSITCSIGARVELLIDKVWGRLGDYVNKHKLESSLATLVLDYDLIHNVVLYTLKCTQTRKTGSKLLISIMKNYNQIEVERQCIISLFDIYCNGLYEPCESDESGFINNLNEFSTTNESETDQISMLFDFVAYLSRFIRVLNRLIRVPDTVEFNDDKVVYKIQALLYLVNVGEPEPLREFVGDLYKETIAQKDHIQAGLYLELLASTFPWSHGEYVTASLIPELPIQTNFERREALLELSAEHYISGHNLSKAIDVYNFMLNAFKNETYDLLRLSRLHGKLSLRYMELEYQDTIQHSYCRVVFLGNGFPEVLRGKQRIYEGQPFEHFTSIQQRILSKFPGSALYKDDGTDGKNLTGKYLDITLVYPNKSESGHDKKSFSVLKKVPGSSSIFDLWTEETTFETKSSFPTLMNFNDIASYKVIKLSPLDNASRTINAKTSELLRLERSIHRSMTDQTKSRGLFLDLSRELAGTVDSPINGGVGQYRLFLEYIGESNNNQAGKIKTLQNAFDELTTILKRCLDLHGRIVPESMRSSHQALVELFEKNFNDRIEAAYSSRDESDSSSSSSDPSTRPVSGGISRSHSMTPSVATMPEPRLAKTVTSTTGSSDTSYTSGKSSFLSNSLSLKRRFRWRKNANN</sequence>
<dbReference type="EMBL" id="CP017624">
    <property type="protein sequence ID" value="AOW27431.1"/>
    <property type="molecule type" value="Genomic_DNA"/>
</dbReference>
<gene>
    <name evidence="4 5" type="primary">DCK2</name>
    <name evidence="5" type="ordered locus">CAALFM_C204040CA</name>
    <name evidence="4" type="ordered locus">orf19.8436</name>
</gene>
<dbReference type="AlphaFoldDB" id="A0A1D8PH14"/>
<feature type="region of interest" description="Disordered" evidence="2">
    <location>
        <begin position="1685"/>
        <end position="1748"/>
    </location>
</feature>
<dbReference type="InterPro" id="IPR043161">
    <property type="entry name" value="DOCK_C_lobe_A"/>
</dbReference>
<name>A0A1D8PH14_CANAL</name>
<dbReference type="FunCoup" id="A0A1D8PH14">
    <property type="interactions" value="23"/>
</dbReference>
<dbReference type="PANTHER" id="PTHR45653">
    <property type="entry name" value="DEDICATOR OF CYTOKINESIS"/>
    <property type="match status" value="1"/>
</dbReference>
<dbReference type="Gene3D" id="1.20.58.740">
    <property type="match status" value="1"/>
</dbReference>
<dbReference type="SMR" id="A0A1D8PH14"/>
<dbReference type="GO" id="GO:0030447">
    <property type="term" value="P:filamentous growth"/>
    <property type="evidence" value="ECO:0000315"/>
    <property type="project" value="CGD"/>
</dbReference>
<dbReference type="InterPro" id="IPR027357">
    <property type="entry name" value="DOCKER_dom"/>
</dbReference>
<dbReference type="STRING" id="237561.A0A1D8PH14"/>
<feature type="compositionally biased region" description="Low complexity" evidence="2">
    <location>
        <begin position="1730"/>
        <end position="1748"/>
    </location>
</feature>
<accession>A0A1D8PH14</accession>